<evidence type="ECO:0000256" key="11">
    <source>
        <dbReference type="ARBA" id="ARBA00022842"/>
    </source>
</evidence>
<accession>A0A1P8EGJ1</accession>
<dbReference type="eggNOG" id="COG0368">
    <property type="taxonomic scope" value="Bacteria"/>
</dbReference>
<evidence type="ECO:0000256" key="15">
    <source>
        <dbReference type="ARBA" id="ARBA00032605"/>
    </source>
</evidence>
<dbReference type="RefSeq" id="WP_076032403.1">
    <property type="nucleotide sequence ID" value="NZ_CP016896.1"/>
</dbReference>
<dbReference type="Pfam" id="PF02654">
    <property type="entry name" value="CobS"/>
    <property type="match status" value="1"/>
</dbReference>
<comment type="similarity">
    <text evidence="4 19">Belongs to the CobS family.</text>
</comment>
<feature type="transmembrane region" description="Helical" evidence="19">
    <location>
        <begin position="224"/>
        <end position="246"/>
    </location>
</feature>
<evidence type="ECO:0000256" key="19">
    <source>
        <dbReference type="HAMAP-Rule" id="MF_00719"/>
    </source>
</evidence>
<comment type="cofactor">
    <cofactor evidence="1 19">
        <name>Mg(2+)</name>
        <dbReference type="ChEBI" id="CHEBI:18420"/>
    </cofactor>
</comment>
<evidence type="ECO:0000256" key="14">
    <source>
        <dbReference type="ARBA" id="ARBA00025228"/>
    </source>
</evidence>
<feature type="transmembrane region" description="Helical" evidence="19">
    <location>
        <begin position="42"/>
        <end position="69"/>
    </location>
</feature>
<comment type="catalytic activity">
    <reaction evidence="18 19">
        <text>alpha-ribazole 5'-phosphate + adenosylcob(III)inamide-GDP = adenosylcob(III)alamin 5'-phosphate + GMP + H(+)</text>
        <dbReference type="Rhea" id="RHEA:23560"/>
        <dbReference type="ChEBI" id="CHEBI:15378"/>
        <dbReference type="ChEBI" id="CHEBI:57918"/>
        <dbReference type="ChEBI" id="CHEBI:58115"/>
        <dbReference type="ChEBI" id="CHEBI:60487"/>
        <dbReference type="ChEBI" id="CHEBI:60493"/>
        <dbReference type="EC" id="2.7.8.26"/>
    </reaction>
</comment>
<dbReference type="InterPro" id="IPR003805">
    <property type="entry name" value="CobS"/>
</dbReference>
<evidence type="ECO:0000256" key="3">
    <source>
        <dbReference type="ARBA" id="ARBA00004663"/>
    </source>
</evidence>
<dbReference type="STRING" id="487316.BEN76_04625"/>
<feature type="transmembrane region" description="Helical" evidence="19">
    <location>
        <begin position="105"/>
        <end position="129"/>
    </location>
</feature>
<keyword evidence="10 19" id="KW-0812">Transmembrane</keyword>
<dbReference type="EC" id="2.7.8.26" evidence="5 19"/>
<dbReference type="Proteomes" id="UP000185674">
    <property type="component" value="Chromosome"/>
</dbReference>
<comment type="subcellular location">
    <subcellularLocation>
        <location evidence="2 19">Cell membrane</location>
        <topology evidence="2 19">Multi-pass membrane protein</topology>
    </subcellularLocation>
</comment>
<comment type="catalytic activity">
    <reaction evidence="17 19">
        <text>alpha-ribazole + adenosylcob(III)inamide-GDP = adenosylcob(III)alamin + GMP + H(+)</text>
        <dbReference type="Rhea" id="RHEA:16049"/>
        <dbReference type="ChEBI" id="CHEBI:10329"/>
        <dbReference type="ChEBI" id="CHEBI:15378"/>
        <dbReference type="ChEBI" id="CHEBI:18408"/>
        <dbReference type="ChEBI" id="CHEBI:58115"/>
        <dbReference type="ChEBI" id="CHEBI:60487"/>
        <dbReference type="EC" id="2.7.8.26"/>
    </reaction>
</comment>
<feature type="transmembrane region" description="Helical" evidence="19">
    <location>
        <begin position="135"/>
        <end position="153"/>
    </location>
</feature>
<evidence type="ECO:0000313" key="21">
    <source>
        <dbReference type="Proteomes" id="UP000185674"/>
    </source>
</evidence>
<evidence type="ECO:0000256" key="5">
    <source>
        <dbReference type="ARBA" id="ARBA00013200"/>
    </source>
</evidence>
<reference evidence="20 21" key="1">
    <citation type="submission" date="2016-08" db="EMBL/GenBank/DDBJ databases">
        <title>Complete genome sequence of Acinetobacter baylyi strain GFJ2.</title>
        <authorList>
            <person name="Tabata M."/>
            <person name="Kuboki S."/>
            <person name="Gibu N."/>
            <person name="Kinouchi Y."/>
            <person name="Vangnai A."/>
            <person name="Kasai D."/>
            <person name="Fukuda M."/>
        </authorList>
    </citation>
    <scope>NUCLEOTIDE SEQUENCE [LARGE SCALE GENOMIC DNA]</scope>
    <source>
        <strain evidence="20 21">GFJ2</strain>
    </source>
</reference>
<dbReference type="KEGG" id="asol:BEN76_04625"/>
<evidence type="ECO:0000256" key="10">
    <source>
        <dbReference type="ARBA" id="ARBA00022692"/>
    </source>
</evidence>
<evidence type="ECO:0000256" key="9">
    <source>
        <dbReference type="ARBA" id="ARBA00022679"/>
    </source>
</evidence>
<protein>
    <recommendedName>
        <fullName evidence="6 19">Adenosylcobinamide-GDP ribazoletransferase</fullName>
        <ecNumber evidence="5 19">2.7.8.26</ecNumber>
    </recommendedName>
    <alternativeName>
        <fullName evidence="16 19">Cobalamin synthase</fullName>
    </alternativeName>
    <alternativeName>
        <fullName evidence="15 19">Cobalamin-5'-phosphate synthase</fullName>
    </alternativeName>
</protein>
<gene>
    <name evidence="19" type="primary">cobS</name>
    <name evidence="20" type="ORF">BEN76_04625</name>
</gene>
<keyword evidence="9 19" id="KW-0808">Transferase</keyword>
<dbReference type="GO" id="GO:0051073">
    <property type="term" value="F:adenosylcobinamide-GDP ribazoletransferase activity"/>
    <property type="evidence" value="ECO:0007669"/>
    <property type="project" value="UniProtKB-UniRule"/>
</dbReference>
<dbReference type="NCBIfam" id="NF001278">
    <property type="entry name" value="PRK00235.1-5"/>
    <property type="match status" value="1"/>
</dbReference>
<dbReference type="GO" id="GO:0005886">
    <property type="term" value="C:plasma membrane"/>
    <property type="evidence" value="ECO:0007669"/>
    <property type="project" value="UniProtKB-SubCell"/>
</dbReference>
<evidence type="ECO:0000256" key="13">
    <source>
        <dbReference type="ARBA" id="ARBA00023136"/>
    </source>
</evidence>
<evidence type="ECO:0000256" key="17">
    <source>
        <dbReference type="ARBA" id="ARBA00048623"/>
    </source>
</evidence>
<dbReference type="AlphaFoldDB" id="A0A1P8EGJ1"/>
<keyword evidence="11 19" id="KW-0460">Magnesium</keyword>
<evidence type="ECO:0000313" key="20">
    <source>
        <dbReference type="EMBL" id="APV35332.1"/>
    </source>
</evidence>
<evidence type="ECO:0000256" key="12">
    <source>
        <dbReference type="ARBA" id="ARBA00022989"/>
    </source>
</evidence>
<evidence type="ECO:0000256" key="16">
    <source>
        <dbReference type="ARBA" id="ARBA00032853"/>
    </source>
</evidence>
<dbReference type="HAMAP" id="MF_00719">
    <property type="entry name" value="CobS"/>
    <property type="match status" value="1"/>
</dbReference>
<comment type="pathway">
    <text evidence="3 19">Cofactor biosynthesis; adenosylcobalamin biosynthesis; adenosylcobalamin from cob(II)yrinate a,c-diamide: step 7/7.</text>
</comment>
<evidence type="ECO:0000256" key="1">
    <source>
        <dbReference type="ARBA" id="ARBA00001946"/>
    </source>
</evidence>
<comment type="function">
    <text evidence="14 19">Joins adenosylcobinamide-GDP and alpha-ribazole to generate adenosylcobalamin (Ado-cobalamin). Also synthesizes adenosylcobalamin 5'-phosphate from adenosylcobinamide-GDP and alpha-ribazole 5'-phosphate.</text>
</comment>
<dbReference type="EMBL" id="CP016896">
    <property type="protein sequence ID" value="APV35332.1"/>
    <property type="molecule type" value="Genomic_DNA"/>
</dbReference>
<dbReference type="PANTHER" id="PTHR34148">
    <property type="entry name" value="ADENOSYLCOBINAMIDE-GDP RIBAZOLETRANSFERASE"/>
    <property type="match status" value="1"/>
</dbReference>
<keyword evidence="13 19" id="KW-0472">Membrane</keyword>
<dbReference type="UniPathway" id="UPA00148">
    <property type="reaction ID" value="UER00238"/>
</dbReference>
<evidence type="ECO:0000256" key="4">
    <source>
        <dbReference type="ARBA" id="ARBA00010561"/>
    </source>
</evidence>
<dbReference type="NCBIfam" id="TIGR00317">
    <property type="entry name" value="cobS"/>
    <property type="match status" value="1"/>
</dbReference>
<name>A0A1P8EGJ1_9GAMM</name>
<dbReference type="GO" id="GO:0008818">
    <property type="term" value="F:cobalamin 5'-phosphate synthase activity"/>
    <property type="evidence" value="ECO:0007669"/>
    <property type="project" value="UniProtKB-UniRule"/>
</dbReference>
<evidence type="ECO:0000256" key="7">
    <source>
        <dbReference type="ARBA" id="ARBA00022475"/>
    </source>
</evidence>
<dbReference type="PANTHER" id="PTHR34148:SF1">
    <property type="entry name" value="ADENOSYLCOBINAMIDE-GDP RIBAZOLETRANSFERASE"/>
    <property type="match status" value="1"/>
</dbReference>
<feature type="transmembrane region" description="Helical" evidence="19">
    <location>
        <begin position="196"/>
        <end position="212"/>
    </location>
</feature>
<evidence type="ECO:0000256" key="8">
    <source>
        <dbReference type="ARBA" id="ARBA00022573"/>
    </source>
</evidence>
<proteinExistence type="inferred from homology"/>
<organism evidence="20 21">
    <name type="scientific">Acinetobacter soli</name>
    <dbReference type="NCBI Taxonomy" id="487316"/>
    <lineage>
        <taxon>Bacteria</taxon>
        <taxon>Pseudomonadati</taxon>
        <taxon>Pseudomonadota</taxon>
        <taxon>Gammaproteobacteria</taxon>
        <taxon>Moraxellales</taxon>
        <taxon>Moraxellaceae</taxon>
        <taxon>Acinetobacter</taxon>
    </lineage>
</organism>
<dbReference type="GO" id="GO:0009236">
    <property type="term" value="P:cobalamin biosynthetic process"/>
    <property type="evidence" value="ECO:0007669"/>
    <property type="project" value="UniProtKB-UniRule"/>
</dbReference>
<evidence type="ECO:0000256" key="18">
    <source>
        <dbReference type="ARBA" id="ARBA00049504"/>
    </source>
</evidence>
<keyword evidence="12 19" id="KW-1133">Transmembrane helix</keyword>
<evidence type="ECO:0000256" key="2">
    <source>
        <dbReference type="ARBA" id="ARBA00004651"/>
    </source>
</evidence>
<sequence length="247" mass="27011">MMPFWIALQFLTILPVQLDHMPTAEENARAVLFYPVVGLLLGGLLYALALLLVPVPTILTAVFITLFWIGLTGGLHLDGLADTADAWVGGFGDKTRTLDIMKDPACGPIGVLSLIALVLVKVCCVYLLLMQSQTLFLIFVLALSRTVPILLFLSTPYVRKKGLGRDIAARIPRLYAYLISILIALGGINWGLRGMLTVLVSIATIIFLRRCFIKRIDGITGDTIGASIEIVEAMLILSFDLLGYYLM</sequence>
<keyword evidence="7 19" id="KW-1003">Cell membrane</keyword>
<feature type="transmembrane region" description="Helical" evidence="19">
    <location>
        <begin position="174"/>
        <end position="190"/>
    </location>
</feature>
<evidence type="ECO:0000256" key="6">
    <source>
        <dbReference type="ARBA" id="ARBA00015850"/>
    </source>
</evidence>
<keyword evidence="8 19" id="KW-0169">Cobalamin biosynthesis</keyword>